<dbReference type="OrthoDB" id="9815130at2"/>
<dbReference type="InterPro" id="IPR015273">
    <property type="entry name" value="Cys-tRNA-synt_Ia_DALR"/>
</dbReference>
<name>A0A2S5R8Q9_9PROT</name>
<comment type="cofactor">
    <cofactor evidence="12">
        <name>Zn(2+)</name>
        <dbReference type="ChEBI" id="CHEBI:29105"/>
    </cofactor>
    <text evidence="12">Binds 1 zinc ion per subunit.</text>
</comment>
<sequence length="445" mass="50442">MSSVSLFLHNRFSQKKEIFTPLNPKEVTMYVCGPTVYGPIHMGNARSIIVFDVLFRLLRYLFPRVVYVRNITDVDDKINVQAKNLGISITELTHTTIAEFHQDIQALHVLPVSVEPRATHHIPHMIAIIETLLEQGVAYWAEDHVLFDVSKDPHYGTLSGANIEEILAGSRVELAPYKRNPQDFVLWKPAVEEQEFWPSPWGNGRPGWHTECCAMSKEYLGSRFDIHGGGSDLLFPHHENESAQTRSAFNIEQSVKYWIHNGMLMVEGQKMSKSLGNVLLLKDVLKQVSGSVVRWACLSSHYRHPLDWGSALLHQATQCVESVLRVLALPWDGTPHMDEDFLAYLCDDLNTPGALTALHAAAKRALQDPQWVPIVHTCAGLIGIEATFSFMTMELRNKIESIITERNRARAEKDFQRADTLRHEVEALGIVLEDTPQGTYWHQRI</sequence>
<comment type="caution">
    <text evidence="14">The sequence shown here is derived from an EMBL/GenBank/DDBJ whole genome shotgun (WGS) entry which is preliminary data.</text>
</comment>
<evidence type="ECO:0000256" key="8">
    <source>
        <dbReference type="ARBA" id="ARBA00022833"/>
    </source>
</evidence>
<evidence type="ECO:0000256" key="9">
    <source>
        <dbReference type="ARBA" id="ARBA00022840"/>
    </source>
</evidence>
<feature type="binding site" evidence="12">
    <location>
        <position position="273"/>
    </location>
    <ligand>
        <name>ATP</name>
        <dbReference type="ChEBI" id="CHEBI:30616"/>
    </ligand>
</feature>
<dbReference type="InterPro" id="IPR032678">
    <property type="entry name" value="tRNA-synt_1_cat_dom"/>
</dbReference>
<evidence type="ECO:0000256" key="11">
    <source>
        <dbReference type="ARBA" id="ARBA00023146"/>
    </source>
</evidence>
<dbReference type="Gene3D" id="3.40.50.620">
    <property type="entry name" value="HUPs"/>
    <property type="match status" value="1"/>
</dbReference>
<dbReference type="GO" id="GO:0005524">
    <property type="term" value="F:ATP binding"/>
    <property type="evidence" value="ECO:0007669"/>
    <property type="project" value="UniProtKB-UniRule"/>
</dbReference>
<dbReference type="HAMAP" id="MF_00041">
    <property type="entry name" value="Cys_tRNA_synth"/>
    <property type="match status" value="1"/>
</dbReference>
<accession>A0A2S5R8Q9</accession>
<organism evidence="14 15">
    <name type="scientific">Holospora curviuscula</name>
    <dbReference type="NCBI Taxonomy" id="1082868"/>
    <lineage>
        <taxon>Bacteria</taxon>
        <taxon>Pseudomonadati</taxon>
        <taxon>Pseudomonadota</taxon>
        <taxon>Alphaproteobacteria</taxon>
        <taxon>Holosporales</taxon>
        <taxon>Holosporaceae</taxon>
        <taxon>Holospora</taxon>
    </lineage>
</organism>
<dbReference type="PANTHER" id="PTHR10890">
    <property type="entry name" value="CYSTEINYL-TRNA SYNTHETASE"/>
    <property type="match status" value="1"/>
</dbReference>
<evidence type="ECO:0000256" key="1">
    <source>
        <dbReference type="ARBA" id="ARBA00004496"/>
    </source>
</evidence>
<keyword evidence="7 12" id="KW-0547">Nucleotide-binding</keyword>
<keyword evidence="5 12" id="KW-0436">Ligase</keyword>
<evidence type="ECO:0000256" key="6">
    <source>
        <dbReference type="ARBA" id="ARBA00022723"/>
    </source>
</evidence>
<evidence type="ECO:0000256" key="2">
    <source>
        <dbReference type="ARBA" id="ARBA00005594"/>
    </source>
</evidence>
<dbReference type="EMBL" id="PHHC01000083">
    <property type="protein sequence ID" value="PPE03716.1"/>
    <property type="molecule type" value="Genomic_DNA"/>
</dbReference>
<dbReference type="SUPFAM" id="SSF47323">
    <property type="entry name" value="Anticodon-binding domain of a subclass of class I aminoacyl-tRNA synthetases"/>
    <property type="match status" value="1"/>
</dbReference>
<reference evidence="14 15" key="1">
    <citation type="submission" date="2017-11" db="EMBL/GenBank/DDBJ databases">
        <title>Comparative genomic analysis of Holospora spp., intranuclear symbionts of paramecia.</title>
        <authorList>
            <person name="Garushyants S.K."/>
            <person name="Beliavskaya A."/>
            <person name="Malko D.B."/>
            <person name="Logacheva M.D."/>
            <person name="Rautian M.S."/>
            <person name="Gelfand M.S."/>
        </authorList>
    </citation>
    <scope>NUCLEOTIDE SEQUENCE [LARGE SCALE GENOMIC DNA]</scope>
    <source>
        <strain evidence="15">02AZ16</strain>
    </source>
</reference>
<dbReference type="SMART" id="SM00840">
    <property type="entry name" value="DALR_2"/>
    <property type="match status" value="1"/>
</dbReference>
<feature type="binding site" evidence="12">
    <location>
        <position position="32"/>
    </location>
    <ligand>
        <name>Zn(2+)</name>
        <dbReference type="ChEBI" id="CHEBI:29105"/>
    </ligand>
</feature>
<dbReference type="Proteomes" id="UP000239425">
    <property type="component" value="Unassembled WGS sequence"/>
</dbReference>
<keyword evidence="8 12" id="KW-0862">Zinc</keyword>
<dbReference type="Gene3D" id="1.20.120.1910">
    <property type="entry name" value="Cysteine-tRNA ligase, C-terminal anti-codon recognition domain"/>
    <property type="match status" value="1"/>
</dbReference>
<evidence type="ECO:0000256" key="12">
    <source>
        <dbReference type="HAMAP-Rule" id="MF_00041"/>
    </source>
</evidence>
<dbReference type="Pfam" id="PF23493">
    <property type="entry name" value="CysS_C"/>
    <property type="match status" value="1"/>
</dbReference>
<evidence type="ECO:0000313" key="14">
    <source>
        <dbReference type="EMBL" id="PPE03716.1"/>
    </source>
</evidence>
<comment type="caution">
    <text evidence="12">Lacks conserved residue(s) required for the propagation of feature annotation.</text>
</comment>
<dbReference type="GO" id="GO:0006423">
    <property type="term" value="P:cysteinyl-tRNA aminoacylation"/>
    <property type="evidence" value="ECO:0007669"/>
    <property type="project" value="UniProtKB-UniRule"/>
</dbReference>
<evidence type="ECO:0000256" key="4">
    <source>
        <dbReference type="ARBA" id="ARBA00022490"/>
    </source>
</evidence>
<comment type="catalytic activity">
    <reaction evidence="12">
        <text>tRNA(Cys) + L-cysteine + ATP = L-cysteinyl-tRNA(Cys) + AMP + diphosphate</text>
        <dbReference type="Rhea" id="RHEA:17773"/>
        <dbReference type="Rhea" id="RHEA-COMP:9661"/>
        <dbReference type="Rhea" id="RHEA-COMP:9679"/>
        <dbReference type="ChEBI" id="CHEBI:30616"/>
        <dbReference type="ChEBI" id="CHEBI:33019"/>
        <dbReference type="ChEBI" id="CHEBI:35235"/>
        <dbReference type="ChEBI" id="CHEBI:78442"/>
        <dbReference type="ChEBI" id="CHEBI:78517"/>
        <dbReference type="ChEBI" id="CHEBI:456215"/>
        <dbReference type="EC" id="6.1.1.16"/>
    </reaction>
</comment>
<evidence type="ECO:0000256" key="10">
    <source>
        <dbReference type="ARBA" id="ARBA00022917"/>
    </source>
</evidence>
<keyword evidence="15" id="KW-1185">Reference proteome</keyword>
<comment type="similarity">
    <text evidence="2 12">Belongs to the class-I aminoacyl-tRNA synthetase family.</text>
</comment>
<feature type="domain" description="Cysteinyl-tRNA synthetase class Ia DALR" evidence="13">
    <location>
        <begin position="340"/>
        <end position="388"/>
    </location>
</feature>
<evidence type="ECO:0000259" key="13">
    <source>
        <dbReference type="SMART" id="SM00840"/>
    </source>
</evidence>
<dbReference type="GO" id="GO:0004817">
    <property type="term" value="F:cysteine-tRNA ligase activity"/>
    <property type="evidence" value="ECO:0007669"/>
    <property type="project" value="UniProtKB-UniRule"/>
</dbReference>
<dbReference type="SUPFAM" id="SSF52374">
    <property type="entry name" value="Nucleotidylyl transferase"/>
    <property type="match status" value="1"/>
</dbReference>
<comment type="subunit">
    <text evidence="3 12">Monomer.</text>
</comment>
<dbReference type="NCBIfam" id="TIGR00435">
    <property type="entry name" value="cysS"/>
    <property type="match status" value="1"/>
</dbReference>
<dbReference type="CDD" id="cd00672">
    <property type="entry name" value="CysRS_core"/>
    <property type="match status" value="1"/>
</dbReference>
<feature type="binding site" evidence="12">
    <location>
        <position position="241"/>
    </location>
    <ligand>
        <name>Zn(2+)</name>
        <dbReference type="ChEBI" id="CHEBI:29105"/>
    </ligand>
</feature>
<evidence type="ECO:0000313" key="15">
    <source>
        <dbReference type="Proteomes" id="UP000239425"/>
    </source>
</evidence>
<evidence type="ECO:0000256" key="3">
    <source>
        <dbReference type="ARBA" id="ARBA00011245"/>
    </source>
</evidence>
<dbReference type="GO" id="GO:0005829">
    <property type="term" value="C:cytosol"/>
    <property type="evidence" value="ECO:0007669"/>
    <property type="project" value="TreeGrafter"/>
</dbReference>
<dbReference type="InterPro" id="IPR014729">
    <property type="entry name" value="Rossmann-like_a/b/a_fold"/>
</dbReference>
<protein>
    <recommendedName>
        <fullName evidence="12">Cysteine--tRNA ligase</fullName>
        <ecNumber evidence="12">6.1.1.16</ecNumber>
    </recommendedName>
    <alternativeName>
        <fullName evidence="12">Cysteinyl-tRNA synthetase</fullName>
        <shortName evidence="12">CysRS</shortName>
    </alternativeName>
</protein>
<dbReference type="EC" id="6.1.1.16" evidence="12"/>
<evidence type="ECO:0000256" key="7">
    <source>
        <dbReference type="ARBA" id="ARBA00022741"/>
    </source>
</evidence>
<dbReference type="InterPro" id="IPR009080">
    <property type="entry name" value="tRNAsynth_Ia_anticodon-bd"/>
</dbReference>
<dbReference type="InterPro" id="IPR056411">
    <property type="entry name" value="CysS_C"/>
</dbReference>
<evidence type="ECO:0000256" key="5">
    <source>
        <dbReference type="ARBA" id="ARBA00022598"/>
    </source>
</evidence>
<keyword evidence="11 12" id="KW-0030">Aminoacyl-tRNA synthetase</keyword>
<dbReference type="InterPro" id="IPR015803">
    <property type="entry name" value="Cys-tRNA-ligase"/>
</dbReference>
<dbReference type="AlphaFoldDB" id="A0A2S5R8Q9"/>
<feature type="short sequence motif" description="'KMSKS' region" evidence="12">
    <location>
        <begin position="270"/>
        <end position="274"/>
    </location>
</feature>
<feature type="binding site" evidence="12">
    <location>
        <position position="212"/>
    </location>
    <ligand>
        <name>Zn(2+)</name>
        <dbReference type="ChEBI" id="CHEBI:29105"/>
    </ligand>
</feature>
<gene>
    <name evidence="12" type="primary">cysS</name>
    <name evidence="14" type="ORF">HCUR_00856</name>
</gene>
<keyword evidence="6 12" id="KW-0479">Metal-binding</keyword>
<dbReference type="InterPro" id="IPR024909">
    <property type="entry name" value="Cys-tRNA/MSH_ligase"/>
</dbReference>
<feature type="binding site" evidence="12">
    <location>
        <position position="237"/>
    </location>
    <ligand>
        <name>Zn(2+)</name>
        <dbReference type="ChEBI" id="CHEBI:29105"/>
    </ligand>
</feature>
<dbReference type="Pfam" id="PF01406">
    <property type="entry name" value="tRNA-synt_1e"/>
    <property type="match status" value="1"/>
</dbReference>
<keyword evidence="10 12" id="KW-0648">Protein biosynthesis</keyword>
<dbReference type="GO" id="GO:0008270">
    <property type="term" value="F:zinc ion binding"/>
    <property type="evidence" value="ECO:0007669"/>
    <property type="project" value="UniProtKB-UniRule"/>
</dbReference>
<dbReference type="PRINTS" id="PR00983">
    <property type="entry name" value="TRNASYNTHCYS"/>
</dbReference>
<keyword evidence="4 12" id="KW-0963">Cytoplasm</keyword>
<comment type="subcellular location">
    <subcellularLocation>
        <location evidence="1 12">Cytoplasm</location>
    </subcellularLocation>
</comment>
<proteinExistence type="inferred from homology"/>
<dbReference type="PANTHER" id="PTHR10890:SF3">
    <property type="entry name" value="CYSTEINE--TRNA LIGASE, CYTOPLASMIC"/>
    <property type="match status" value="1"/>
</dbReference>
<keyword evidence="9 12" id="KW-0067">ATP-binding</keyword>